<dbReference type="EMBL" id="FNBP01000002">
    <property type="protein sequence ID" value="SDF52961.1"/>
    <property type="molecule type" value="Genomic_DNA"/>
</dbReference>
<feature type="chain" id="PRO_5011557420" description="Lipoprotein" evidence="1">
    <location>
        <begin position="19"/>
        <end position="48"/>
    </location>
</feature>
<evidence type="ECO:0000256" key="1">
    <source>
        <dbReference type="SAM" id="SignalP"/>
    </source>
</evidence>
<evidence type="ECO:0008006" key="4">
    <source>
        <dbReference type="Google" id="ProtNLM"/>
    </source>
</evidence>
<reference evidence="3" key="1">
    <citation type="submission" date="2016-10" db="EMBL/GenBank/DDBJ databases">
        <authorList>
            <person name="Varghese N."/>
            <person name="Submissions S."/>
        </authorList>
    </citation>
    <scope>NUCLEOTIDE SEQUENCE [LARGE SCALE GENOMIC DNA]</scope>
    <source>
        <strain evidence="3">DSM 16477</strain>
    </source>
</reference>
<proteinExistence type="predicted"/>
<dbReference type="Proteomes" id="UP000199399">
    <property type="component" value="Unassembled WGS sequence"/>
</dbReference>
<feature type="signal peptide" evidence="1">
    <location>
        <begin position="1"/>
        <end position="18"/>
    </location>
</feature>
<organism evidence="2 3">
    <name type="scientific">Sulfitobacter delicatus</name>
    <dbReference type="NCBI Taxonomy" id="218672"/>
    <lineage>
        <taxon>Bacteria</taxon>
        <taxon>Pseudomonadati</taxon>
        <taxon>Pseudomonadota</taxon>
        <taxon>Alphaproteobacteria</taxon>
        <taxon>Rhodobacterales</taxon>
        <taxon>Roseobacteraceae</taxon>
        <taxon>Sulfitobacter</taxon>
    </lineage>
</organism>
<sequence length="48" mass="5115">MSKSIKMLAAFGFVASVAACTSGQTEEEYVVVEPAPISVEPVYTGKYK</sequence>
<evidence type="ECO:0000313" key="3">
    <source>
        <dbReference type="Proteomes" id="UP000199399"/>
    </source>
</evidence>
<accession>A0A1G7LU74</accession>
<dbReference type="STRING" id="218672.SAMN04489759_102395"/>
<protein>
    <recommendedName>
        <fullName evidence="4">Lipoprotein</fullName>
    </recommendedName>
</protein>
<keyword evidence="1" id="KW-0732">Signal</keyword>
<name>A0A1G7LU74_9RHOB</name>
<dbReference type="AlphaFoldDB" id="A0A1G7LU74"/>
<dbReference type="RefSeq" id="WP_167356371.1">
    <property type="nucleotide sequence ID" value="NZ_FNBP01000002.1"/>
</dbReference>
<dbReference type="PROSITE" id="PS51257">
    <property type="entry name" value="PROKAR_LIPOPROTEIN"/>
    <property type="match status" value="1"/>
</dbReference>
<evidence type="ECO:0000313" key="2">
    <source>
        <dbReference type="EMBL" id="SDF52961.1"/>
    </source>
</evidence>
<gene>
    <name evidence="2" type="ORF">SAMN04489759_102395</name>
</gene>
<keyword evidence="3" id="KW-1185">Reference proteome</keyword>